<dbReference type="InterPro" id="IPR044878">
    <property type="entry name" value="UbiA_sf"/>
</dbReference>
<dbReference type="PANTHER" id="PTHR42723:SF1">
    <property type="entry name" value="CHLOROPHYLL SYNTHASE, CHLOROPLASTIC"/>
    <property type="match status" value="1"/>
</dbReference>
<proteinExistence type="predicted"/>
<keyword evidence="2" id="KW-0812">Transmembrane</keyword>
<sequence>MRLPPFPGRAFRARRTLRAYAELLRAPAAITVPGDVLAGALAAGRGAGPRTLGLAGSSVCLYWAGMALNDWADREQDAAERPERPLPSGRISPRAALATAAALTAAGLGAAALAGGTRTVLTRTLPLAAAVWAYDLGAKNTPLGPAVMAAARGLDVLHGTGPGPARPALAPAAAVVAHTLALTRLSRHEVAGAPPHEAALTALASAAAAAGTLTRAAGPVQGAALALYGAGYGPALARAVRHPAAPEVRRAVGAGIHALLPLQAALAARAGAPRPAAALAAALPVARRLARKVSPT</sequence>
<organism evidence="5 6">
    <name type="scientific">Streptomyces katrae</name>
    <dbReference type="NCBI Taxonomy" id="68223"/>
    <lineage>
        <taxon>Bacteria</taxon>
        <taxon>Bacillati</taxon>
        <taxon>Actinomycetota</taxon>
        <taxon>Actinomycetes</taxon>
        <taxon>Kitasatosporales</taxon>
        <taxon>Streptomycetaceae</taxon>
        <taxon>Streptomyces</taxon>
    </lineage>
</organism>
<accession>A0ABT7GWH3</accession>
<comment type="subcellular location">
    <subcellularLocation>
        <location evidence="1">Membrane</location>
        <topology evidence="1">Multi-pass membrane protein</topology>
    </subcellularLocation>
</comment>
<dbReference type="Pfam" id="PF01040">
    <property type="entry name" value="UbiA"/>
    <property type="match status" value="1"/>
</dbReference>
<comment type="caution">
    <text evidence="5">The sequence shown here is derived from an EMBL/GenBank/DDBJ whole genome shotgun (WGS) entry which is preliminary data.</text>
</comment>
<keyword evidence="6" id="KW-1185">Reference proteome</keyword>
<dbReference type="Proteomes" id="UP001223390">
    <property type="component" value="Unassembled WGS sequence"/>
</dbReference>
<protein>
    <submittedName>
        <fullName evidence="5">UbiA family prenyltransferase</fullName>
    </submittedName>
</protein>
<evidence type="ECO:0000313" key="5">
    <source>
        <dbReference type="EMBL" id="MDK9497239.1"/>
    </source>
</evidence>
<evidence type="ECO:0000256" key="4">
    <source>
        <dbReference type="ARBA" id="ARBA00023136"/>
    </source>
</evidence>
<gene>
    <name evidence="5" type="ORF">QEZ40_001895</name>
</gene>
<dbReference type="Gene3D" id="1.10.357.140">
    <property type="entry name" value="UbiA prenyltransferase"/>
    <property type="match status" value="1"/>
</dbReference>
<evidence type="ECO:0000256" key="2">
    <source>
        <dbReference type="ARBA" id="ARBA00022692"/>
    </source>
</evidence>
<reference evidence="5 6" key="1">
    <citation type="submission" date="2023-05" db="EMBL/GenBank/DDBJ databases">
        <title>Sequencing and Assembly of Streptomyces sp. NP73.</title>
        <authorList>
            <person name="Konwar A.N."/>
            <person name="Saikia K."/>
            <person name="Thakur D."/>
        </authorList>
    </citation>
    <scope>NUCLEOTIDE SEQUENCE [LARGE SCALE GENOMIC DNA]</scope>
    <source>
        <strain evidence="5 6">NP73</strain>
    </source>
</reference>
<name>A0ABT7GWH3_9ACTN</name>
<evidence type="ECO:0000313" key="6">
    <source>
        <dbReference type="Proteomes" id="UP001223390"/>
    </source>
</evidence>
<evidence type="ECO:0000256" key="3">
    <source>
        <dbReference type="ARBA" id="ARBA00022989"/>
    </source>
</evidence>
<dbReference type="PANTHER" id="PTHR42723">
    <property type="entry name" value="CHLOROPHYLL SYNTHASE"/>
    <property type="match status" value="1"/>
</dbReference>
<dbReference type="NCBIfam" id="NF045897">
    <property type="entry name" value="SCO3242_trans"/>
    <property type="match status" value="1"/>
</dbReference>
<dbReference type="EMBL" id="JASITI010000018">
    <property type="protein sequence ID" value="MDK9497239.1"/>
    <property type="molecule type" value="Genomic_DNA"/>
</dbReference>
<keyword evidence="3" id="KW-1133">Transmembrane helix</keyword>
<keyword evidence="4" id="KW-0472">Membrane</keyword>
<dbReference type="InterPro" id="IPR000537">
    <property type="entry name" value="UbiA_prenyltransferase"/>
</dbReference>
<dbReference type="InterPro" id="IPR050475">
    <property type="entry name" value="Prenyltransferase_related"/>
</dbReference>
<evidence type="ECO:0000256" key="1">
    <source>
        <dbReference type="ARBA" id="ARBA00004141"/>
    </source>
</evidence>